<protein>
    <recommendedName>
        <fullName evidence="3">Extracellular matrix-binding protein ebh GA module domain-containing protein</fullName>
    </recommendedName>
</protein>
<feature type="domain" description="Extracellular matrix-binding protein ebh GA module" evidence="3">
    <location>
        <begin position="605"/>
        <end position="663"/>
    </location>
</feature>
<dbReference type="InterPro" id="IPR002988">
    <property type="entry name" value="GA_module"/>
</dbReference>
<dbReference type="Pfam" id="PF18885">
    <property type="entry name" value="DUF5648"/>
    <property type="match status" value="1"/>
</dbReference>
<name>A0A366SED4_9ENTE</name>
<feature type="domain" description="Extracellular matrix-binding protein ebh GA module" evidence="3">
    <location>
        <begin position="548"/>
        <end position="601"/>
    </location>
</feature>
<feature type="domain" description="Extracellular matrix-binding protein ebh GA module" evidence="3">
    <location>
        <begin position="669"/>
        <end position="722"/>
    </location>
</feature>
<dbReference type="InterPro" id="IPR022263">
    <property type="entry name" value="KxYKxGKxW"/>
</dbReference>
<feature type="domain" description="Extracellular matrix-binding protein ebh GA module" evidence="3">
    <location>
        <begin position="314"/>
        <end position="381"/>
    </location>
</feature>
<gene>
    <name evidence="4" type="ORF">EB18_02165</name>
</gene>
<organism evidence="4 5">
    <name type="scientific">Enterococcus cecorum</name>
    <dbReference type="NCBI Taxonomy" id="44008"/>
    <lineage>
        <taxon>Bacteria</taxon>
        <taxon>Bacillati</taxon>
        <taxon>Bacillota</taxon>
        <taxon>Bacilli</taxon>
        <taxon>Lactobacillales</taxon>
        <taxon>Enterococcaceae</taxon>
        <taxon>Enterococcus</taxon>
    </lineage>
</organism>
<evidence type="ECO:0000256" key="2">
    <source>
        <dbReference type="SAM" id="Coils"/>
    </source>
</evidence>
<feature type="domain" description="Extracellular matrix-binding protein ebh GA module" evidence="3">
    <location>
        <begin position="490"/>
        <end position="542"/>
    </location>
</feature>
<dbReference type="Pfam" id="PF01468">
    <property type="entry name" value="GA"/>
    <property type="match status" value="9"/>
</dbReference>
<dbReference type="InterPro" id="IPR020840">
    <property type="entry name" value="Extracell_matrix-bd_GA"/>
</dbReference>
<dbReference type="EMBL" id="LEOY01000023">
    <property type="protein sequence ID" value="RBR27478.1"/>
    <property type="molecule type" value="Genomic_DNA"/>
</dbReference>
<proteinExistence type="predicted"/>
<feature type="domain" description="Extracellular matrix-binding protein ebh GA module" evidence="3">
    <location>
        <begin position="823"/>
        <end position="880"/>
    </location>
</feature>
<comment type="caution">
    <text evidence="4">The sequence shown here is derived from an EMBL/GenBank/DDBJ whole genome shotgun (WGS) entry which is preliminary data.</text>
</comment>
<feature type="domain" description="Extracellular matrix-binding protein ebh GA module" evidence="3">
    <location>
        <begin position="434"/>
        <end position="486"/>
    </location>
</feature>
<dbReference type="Gene3D" id="1.10.8.40">
    <property type="entry name" value="Albumin-binding domain"/>
    <property type="match status" value="1"/>
</dbReference>
<dbReference type="AlphaFoldDB" id="A0A366SED4"/>
<keyword evidence="1" id="KW-0732">Signal</keyword>
<evidence type="ECO:0000313" key="4">
    <source>
        <dbReference type="EMBL" id="RBR27478.1"/>
    </source>
</evidence>
<sequence>MKNNKNVRKDNLSPVDNSTKRVYKMYKSKKNWVVAPVVLLTLLGAVAPAPIALSNVSTTVLAAEADLTGFVKDAYNKINALPVSELKDSDKKDLLDSFTTTTKEDEALTKLQDAYKKVADTVAASVDFAKAEQNINALTKVDKASYLTKVNNIKSELNKAVDTFKSDVNTKVTKDTDKYSELKATLDAAVSKAKTDLAAVVADAQNADKVNGSFDLKKADSLSQISKLTYLNATQVADFTKQVNAVANDKDYVANFDTIVSAAKAANQKYVDAAKKVVSTELAKLHEGDTKKALTEKYNKVTTVEAANSLLTEVKAAVAAQELADAKATAKTTINEFVPTDSKYAGEANKSKLASLKADYVKKVDAATSVDEVNNVVTAFKAEATGLEDIKVAAKQSVEALANISAVDKANYAYAIDHSTSKEAVDALLADAKAKDAKNLSDAKAAAKEAINGKEYLSAEAKKDLVSKVDEAKTVTAVNDLVDSAKNQDETAKKAAELATAQKDALAVLDGLKSFSDVQTYKDQVKNAKSVDDVKSAVEAAKAAYEAVLAAETDAAKAKTEAKELVSALNNLTEAEKAQAVKDIDSAKTVAEVKDTFNSAKELDNTNKVAAEAAAKLAEAKKAAVDSLKKDAYLTDAAKADFTNKINAAKDKAELDKVKAEIDKASKAAKATAEALDSAIKDANQTIDGLTKLTEVQKYEFKIKALNSKTPEEAKNVKLEAQLKDLAQTTDKAAYISKAKALLFTAEAQNGLTKAQKDAYSAAIDNAKTIEDAKKLIDEAVAKAATQSDAETTAAIDKLLAAGYVNQAKVKLAELRVDANKEAYTAKVNAAAELVAAKLAAQDVVNKADYVPAKDKAGYIAKIEAAKSVDEVNKVLDEVNQLAPAKAVQLYRAYNPNSGEHLYTANKAEYDHLVKLGWHGEGNAWKAADKGTPVYRLYNPNSGEHFYTTSKFEYDSVAKAGWNKEGVAFYSDAKRGVEVYRLFNPNAKGAGSHHYTTSAGERDSLMAKGWKYENIAFYGLK</sequence>
<dbReference type="Pfam" id="PF19258">
    <property type="entry name" value="KxYKxGKxW_sig"/>
    <property type="match status" value="1"/>
</dbReference>
<evidence type="ECO:0000313" key="5">
    <source>
        <dbReference type="Proteomes" id="UP000252800"/>
    </source>
</evidence>
<evidence type="ECO:0000259" key="3">
    <source>
        <dbReference type="SMART" id="SM00844"/>
    </source>
</evidence>
<accession>A0A366SED4</accession>
<dbReference type="InterPro" id="IPR043708">
    <property type="entry name" value="DUF5648"/>
</dbReference>
<feature type="coiled-coil region" evidence="2">
    <location>
        <begin position="648"/>
        <end position="693"/>
    </location>
</feature>
<evidence type="ECO:0000256" key="1">
    <source>
        <dbReference type="ARBA" id="ARBA00022729"/>
    </source>
</evidence>
<dbReference type="Proteomes" id="UP000252800">
    <property type="component" value="Unassembled WGS sequence"/>
</dbReference>
<dbReference type="Gene3D" id="1.20.5.420">
    <property type="entry name" value="Immunoglobulin FC, subunit C"/>
    <property type="match status" value="2"/>
</dbReference>
<dbReference type="RefSeq" id="WP_113785163.1">
    <property type="nucleotide sequence ID" value="NZ_KZ845748.1"/>
</dbReference>
<dbReference type="SMART" id="SM00844">
    <property type="entry name" value="GA"/>
    <property type="match status" value="7"/>
</dbReference>
<keyword evidence="2" id="KW-0175">Coiled coil</keyword>
<dbReference type="NCBIfam" id="TIGR03715">
    <property type="entry name" value="KxYKxGKxW"/>
    <property type="match status" value="1"/>
</dbReference>
<reference evidence="4 5" key="1">
    <citation type="submission" date="2015-06" db="EMBL/GenBank/DDBJ databases">
        <title>The Genome Sequence of Enterococcus cecorum 170AEA1.</title>
        <authorList>
            <consortium name="The Broad Institute Genomics Platform"/>
            <consortium name="The Broad Institute Genome Sequencing Center for Infectious Disease"/>
            <person name="Earl A.M."/>
            <person name="Van Tyne D."/>
            <person name="Lebreton F."/>
            <person name="Saavedra J.T."/>
            <person name="Gilmore M.S."/>
            <person name="Manson McGuire A."/>
            <person name="Clock S."/>
            <person name="Crupain M."/>
            <person name="Rangan U."/>
            <person name="Young S."/>
            <person name="Abouelleil A."/>
            <person name="Cao P."/>
            <person name="Chapman S.B."/>
            <person name="Griggs A."/>
            <person name="Priest M."/>
            <person name="Shea T."/>
            <person name="Wortman J."/>
            <person name="Nusbaum C."/>
            <person name="Birren B."/>
        </authorList>
    </citation>
    <scope>NUCLEOTIDE SEQUENCE [LARGE SCALE GENOMIC DNA]</scope>
    <source>
        <strain evidence="4 5">170AEA1</strain>
    </source>
</reference>